<dbReference type="PROSITE" id="PS51257">
    <property type="entry name" value="PROKAR_LIPOPROTEIN"/>
    <property type="match status" value="1"/>
</dbReference>
<dbReference type="RefSeq" id="WP_008516522.1">
    <property type="nucleotide sequence ID" value="NZ_ACJM01000007.1"/>
</dbReference>
<dbReference type="GO" id="GO:0017000">
    <property type="term" value="P:antibiotic biosynthetic process"/>
    <property type="evidence" value="ECO:0007669"/>
    <property type="project" value="InterPro"/>
</dbReference>
<dbReference type="InterPro" id="IPR001670">
    <property type="entry name" value="ADH_Fe/GldA"/>
</dbReference>
<comment type="similarity">
    <text evidence="1">Belongs to the iron-containing alcohol dehydrogenase family.</text>
</comment>
<dbReference type="PANTHER" id="PTHR11496:SF102">
    <property type="entry name" value="ALCOHOL DEHYDROGENASE 4"/>
    <property type="match status" value="1"/>
</dbReference>
<name>C0GGS9_DETAL</name>
<sequence length="375" mass="40786">MAKFFNPVRLLFGQKVLNNLPQIVQSCGGSKVLLLTGFQSLKKSGYLAEILVLLKDSDVTVFSQIPSNPDVADIAEIKQETDSLPYDLVLAVGGGSVIDAGKALVALRGVEIESPEDIRNVIREKRYGAMDCPLIAVPTTAGTGSEVTSWATVWDREAEAKYSIEDAALYPRAAIVAPELTVNLNGYMTAASALDALSHATEAYWSRNTNEIVRMYATKAINCITKNLDMLLDNLGDINLRTKVANGSLFAGLAFSNTKTTACHSISYPLTLKYGLNHGVAVSMTLGKMLAMNEDSLIEKEQFFAAFGVSSAEEVEVFIQRIYKKAGILARLRHHGASRTELAGIADKSFTPGRMDNNPVDLSKQDILRLLEDIY</sequence>
<feature type="domain" description="Fe-containing alcohol dehydrogenase-like C-terminal" evidence="4">
    <location>
        <begin position="189"/>
        <end position="375"/>
    </location>
</feature>
<dbReference type="Pfam" id="PF00465">
    <property type="entry name" value="Fe-ADH"/>
    <property type="match status" value="1"/>
</dbReference>
<dbReference type="GO" id="GO:0004022">
    <property type="term" value="F:alcohol dehydrogenase (NAD+) activity"/>
    <property type="evidence" value="ECO:0007669"/>
    <property type="project" value="UniProtKB-ARBA"/>
</dbReference>
<dbReference type="InterPro" id="IPR039697">
    <property type="entry name" value="Alcohol_dehydrogenase_Fe"/>
</dbReference>
<dbReference type="FunFam" id="3.40.50.1970:FF:000003">
    <property type="entry name" value="Alcohol dehydrogenase, iron-containing"/>
    <property type="match status" value="1"/>
</dbReference>
<dbReference type="STRING" id="555088.DealDRAFT_1643"/>
<evidence type="ECO:0000313" key="6">
    <source>
        <dbReference type="Proteomes" id="UP000006443"/>
    </source>
</evidence>
<evidence type="ECO:0000259" key="3">
    <source>
        <dbReference type="Pfam" id="PF00465"/>
    </source>
</evidence>
<evidence type="ECO:0000256" key="2">
    <source>
        <dbReference type="ARBA" id="ARBA00023002"/>
    </source>
</evidence>
<dbReference type="PANTHER" id="PTHR11496">
    <property type="entry name" value="ALCOHOL DEHYDROGENASE"/>
    <property type="match status" value="1"/>
</dbReference>
<dbReference type="Gene3D" id="3.40.50.1970">
    <property type="match status" value="1"/>
</dbReference>
<dbReference type="CDD" id="cd08182">
    <property type="entry name" value="HEPD"/>
    <property type="match status" value="1"/>
</dbReference>
<dbReference type="InterPro" id="IPR056798">
    <property type="entry name" value="ADH_Fe_C"/>
</dbReference>
<feature type="domain" description="Alcohol dehydrogenase iron-type/glycerol dehydrogenase GldA" evidence="3">
    <location>
        <begin position="7"/>
        <end position="178"/>
    </location>
</feature>
<dbReference type="eggNOG" id="COG1454">
    <property type="taxonomic scope" value="Bacteria"/>
</dbReference>
<evidence type="ECO:0000259" key="4">
    <source>
        <dbReference type="Pfam" id="PF25137"/>
    </source>
</evidence>
<keyword evidence="2" id="KW-0560">Oxidoreductase</keyword>
<dbReference type="InterPro" id="IPR035873">
    <property type="entry name" value="PhpC"/>
</dbReference>
<keyword evidence="6" id="KW-1185">Reference proteome</keyword>
<comment type="caution">
    <text evidence="5">The sequence shown here is derived from an EMBL/GenBank/DDBJ whole genome shotgun (WGS) entry which is preliminary data.</text>
</comment>
<dbReference type="Gene3D" id="1.20.1090.10">
    <property type="entry name" value="Dehydroquinate synthase-like - alpha domain"/>
    <property type="match status" value="1"/>
</dbReference>
<dbReference type="SUPFAM" id="SSF56796">
    <property type="entry name" value="Dehydroquinate synthase-like"/>
    <property type="match status" value="1"/>
</dbReference>
<accession>C0GGS9</accession>
<protein>
    <submittedName>
        <fullName evidence="5">Iron-containing alcohol dehydrogenase</fullName>
    </submittedName>
</protein>
<dbReference type="GO" id="GO:0046872">
    <property type="term" value="F:metal ion binding"/>
    <property type="evidence" value="ECO:0007669"/>
    <property type="project" value="InterPro"/>
</dbReference>
<reference evidence="5 6" key="1">
    <citation type="submission" date="2009-02" db="EMBL/GenBank/DDBJ databases">
        <title>Sequencing of the draft genome and assembly of Dethiobacter alkaliphilus AHT 1.</title>
        <authorList>
            <consortium name="US DOE Joint Genome Institute (JGI-PGF)"/>
            <person name="Lucas S."/>
            <person name="Copeland A."/>
            <person name="Lapidus A."/>
            <person name="Glavina del Rio T."/>
            <person name="Dalin E."/>
            <person name="Tice H."/>
            <person name="Bruce D."/>
            <person name="Goodwin L."/>
            <person name="Pitluck S."/>
            <person name="Larimer F."/>
            <person name="Land M.L."/>
            <person name="Hauser L."/>
            <person name="Muyzer G."/>
        </authorList>
    </citation>
    <scope>NUCLEOTIDE SEQUENCE [LARGE SCALE GENOMIC DNA]</scope>
    <source>
        <strain evidence="5 6">AHT 1</strain>
    </source>
</reference>
<organism evidence="5 6">
    <name type="scientific">Dethiobacter alkaliphilus AHT 1</name>
    <dbReference type="NCBI Taxonomy" id="555088"/>
    <lineage>
        <taxon>Bacteria</taxon>
        <taxon>Bacillati</taxon>
        <taxon>Bacillota</taxon>
        <taxon>Dethiobacteria</taxon>
        <taxon>Dethiobacterales</taxon>
        <taxon>Dethiobacteraceae</taxon>
        <taxon>Dethiobacter</taxon>
    </lineage>
</organism>
<dbReference type="EMBL" id="ACJM01000007">
    <property type="protein sequence ID" value="EEG77520.1"/>
    <property type="molecule type" value="Genomic_DNA"/>
</dbReference>
<evidence type="ECO:0000313" key="5">
    <source>
        <dbReference type="EMBL" id="EEG77520.1"/>
    </source>
</evidence>
<proteinExistence type="inferred from homology"/>
<dbReference type="AlphaFoldDB" id="C0GGS9"/>
<evidence type="ECO:0000256" key="1">
    <source>
        <dbReference type="ARBA" id="ARBA00007358"/>
    </source>
</evidence>
<dbReference type="Proteomes" id="UP000006443">
    <property type="component" value="Unassembled WGS sequence"/>
</dbReference>
<dbReference type="Pfam" id="PF25137">
    <property type="entry name" value="ADH_Fe_C"/>
    <property type="match status" value="1"/>
</dbReference>
<gene>
    <name evidence="5" type="ORF">DealDRAFT_1643</name>
</gene>